<dbReference type="InterPro" id="IPR028978">
    <property type="entry name" value="Chorismate_lyase_/UTRA_dom_sf"/>
</dbReference>
<evidence type="ECO:0000313" key="6">
    <source>
        <dbReference type="Proteomes" id="UP001596083"/>
    </source>
</evidence>
<comment type="caution">
    <text evidence="5">The sequence shown here is derived from an EMBL/GenBank/DDBJ whole genome shotgun (WGS) entry which is preliminary data.</text>
</comment>
<dbReference type="Proteomes" id="UP001596083">
    <property type="component" value="Unassembled WGS sequence"/>
</dbReference>
<dbReference type="Gene3D" id="3.40.1410.10">
    <property type="entry name" value="Chorismate lyase-like"/>
    <property type="match status" value="1"/>
</dbReference>
<dbReference type="Pfam" id="PF00392">
    <property type="entry name" value="GntR"/>
    <property type="match status" value="1"/>
</dbReference>
<keyword evidence="3" id="KW-0804">Transcription</keyword>
<dbReference type="PANTHER" id="PTHR44846">
    <property type="entry name" value="MANNOSYL-D-GLYCERATE TRANSPORT/METABOLISM SYSTEM REPRESSOR MNGR-RELATED"/>
    <property type="match status" value="1"/>
</dbReference>
<dbReference type="PROSITE" id="PS50949">
    <property type="entry name" value="HTH_GNTR"/>
    <property type="match status" value="1"/>
</dbReference>
<dbReference type="RefSeq" id="WP_390320577.1">
    <property type="nucleotide sequence ID" value="NZ_JBHSPB010000024.1"/>
</dbReference>
<dbReference type="PANTHER" id="PTHR44846:SF17">
    <property type="entry name" value="GNTR-FAMILY TRANSCRIPTIONAL REGULATOR"/>
    <property type="match status" value="1"/>
</dbReference>
<dbReference type="InterPro" id="IPR000524">
    <property type="entry name" value="Tscrpt_reg_HTH_GntR"/>
</dbReference>
<proteinExistence type="predicted"/>
<dbReference type="InterPro" id="IPR036388">
    <property type="entry name" value="WH-like_DNA-bd_sf"/>
</dbReference>
<sequence length="249" mass="27554">MTEAPEPRYLDIAARLRQAIENGRYHTGERLPPEPELAKEHGVALMTMRKALNLLKADGTLLGRKGSGNYVQSIPPLRRRGATRLRLTQPDNTMTVLASDDTRSLETDHVTATVQTGAPAPILRALGLSEHDEVLLRTSRYRLTGRPVKYVRTYVPHTLLASTSLLHSDAGDDGIRAALTAAGRAPVLAREEICCRIPTTEECSHLSVPPNRFVIAAYRTSFDADHRPVEIEETVMDSASYVLDYVYEV</sequence>
<dbReference type="Pfam" id="PF07702">
    <property type="entry name" value="UTRA"/>
    <property type="match status" value="1"/>
</dbReference>
<keyword evidence="6" id="KW-1185">Reference proteome</keyword>
<reference evidence="6" key="1">
    <citation type="journal article" date="2019" name="Int. J. Syst. Evol. Microbiol.">
        <title>The Global Catalogue of Microorganisms (GCM) 10K type strain sequencing project: providing services to taxonomists for standard genome sequencing and annotation.</title>
        <authorList>
            <consortium name="The Broad Institute Genomics Platform"/>
            <consortium name="The Broad Institute Genome Sequencing Center for Infectious Disease"/>
            <person name="Wu L."/>
            <person name="Ma J."/>
        </authorList>
    </citation>
    <scope>NUCLEOTIDE SEQUENCE [LARGE SCALE GENOMIC DNA]</scope>
    <source>
        <strain evidence="6">CGMCC 4.7304</strain>
    </source>
</reference>
<protein>
    <submittedName>
        <fullName evidence="5">GntR family transcriptional regulator</fullName>
    </submittedName>
</protein>
<dbReference type="SMART" id="SM00866">
    <property type="entry name" value="UTRA"/>
    <property type="match status" value="1"/>
</dbReference>
<dbReference type="SMART" id="SM00345">
    <property type="entry name" value="HTH_GNTR"/>
    <property type="match status" value="1"/>
</dbReference>
<evidence type="ECO:0000256" key="3">
    <source>
        <dbReference type="ARBA" id="ARBA00023163"/>
    </source>
</evidence>
<evidence type="ECO:0000256" key="2">
    <source>
        <dbReference type="ARBA" id="ARBA00023125"/>
    </source>
</evidence>
<keyword evidence="1" id="KW-0805">Transcription regulation</keyword>
<dbReference type="SUPFAM" id="SSF46785">
    <property type="entry name" value="Winged helix' DNA-binding domain"/>
    <property type="match status" value="1"/>
</dbReference>
<dbReference type="CDD" id="cd07377">
    <property type="entry name" value="WHTH_GntR"/>
    <property type="match status" value="1"/>
</dbReference>
<dbReference type="InterPro" id="IPR050679">
    <property type="entry name" value="Bact_HTH_transcr_reg"/>
</dbReference>
<evidence type="ECO:0000259" key="4">
    <source>
        <dbReference type="PROSITE" id="PS50949"/>
    </source>
</evidence>
<accession>A0ABW0Z9F5</accession>
<feature type="domain" description="HTH gntR-type" evidence="4">
    <location>
        <begin position="6"/>
        <end position="74"/>
    </location>
</feature>
<dbReference type="Gene3D" id="1.10.10.10">
    <property type="entry name" value="Winged helix-like DNA-binding domain superfamily/Winged helix DNA-binding domain"/>
    <property type="match status" value="1"/>
</dbReference>
<keyword evidence="2" id="KW-0238">DNA-binding</keyword>
<evidence type="ECO:0000313" key="5">
    <source>
        <dbReference type="EMBL" id="MFC5724144.1"/>
    </source>
</evidence>
<gene>
    <name evidence="5" type="ORF">ACFP1Z_28655</name>
</gene>
<dbReference type="InterPro" id="IPR036390">
    <property type="entry name" value="WH_DNA-bd_sf"/>
</dbReference>
<name>A0ABW0Z9F5_9ACTN</name>
<dbReference type="InterPro" id="IPR011663">
    <property type="entry name" value="UTRA"/>
</dbReference>
<dbReference type="SUPFAM" id="SSF64288">
    <property type="entry name" value="Chorismate lyase-like"/>
    <property type="match status" value="1"/>
</dbReference>
<evidence type="ECO:0000256" key="1">
    <source>
        <dbReference type="ARBA" id="ARBA00023015"/>
    </source>
</evidence>
<organism evidence="5 6">
    <name type="scientific">Streptomyces gamaensis</name>
    <dbReference type="NCBI Taxonomy" id="1763542"/>
    <lineage>
        <taxon>Bacteria</taxon>
        <taxon>Bacillati</taxon>
        <taxon>Actinomycetota</taxon>
        <taxon>Actinomycetes</taxon>
        <taxon>Kitasatosporales</taxon>
        <taxon>Streptomycetaceae</taxon>
        <taxon>Streptomyces</taxon>
    </lineage>
</organism>
<dbReference type="EMBL" id="JBHSPB010000024">
    <property type="protein sequence ID" value="MFC5724144.1"/>
    <property type="molecule type" value="Genomic_DNA"/>
</dbReference>